<name>A0A8S5R391_9CAUD</name>
<accession>A0A8S5R391</accession>
<evidence type="ECO:0000313" key="1">
    <source>
        <dbReference type="EMBL" id="DAE25951.1"/>
    </source>
</evidence>
<reference evidence="1" key="1">
    <citation type="journal article" date="2021" name="Proc. Natl. Acad. Sci. U.S.A.">
        <title>A Catalog of Tens of Thousands of Viruses from Human Metagenomes Reveals Hidden Associations with Chronic Diseases.</title>
        <authorList>
            <person name="Tisza M.J."/>
            <person name="Buck C.B."/>
        </authorList>
    </citation>
    <scope>NUCLEOTIDE SEQUENCE</scope>
    <source>
        <strain evidence="1">Ct8nN1</strain>
    </source>
</reference>
<protein>
    <submittedName>
        <fullName evidence="1">Uncharacterized protein</fullName>
    </submittedName>
</protein>
<sequence length="38" mass="4674">MNKELFIKNPIIGVKKISLWKYVKFKFNRVFEILEDLM</sequence>
<dbReference type="EMBL" id="BK015804">
    <property type="protein sequence ID" value="DAE25951.1"/>
    <property type="molecule type" value="Genomic_DNA"/>
</dbReference>
<proteinExistence type="predicted"/>
<organism evidence="1">
    <name type="scientific">Podoviridae sp. ct8nN1</name>
    <dbReference type="NCBI Taxonomy" id="2827296"/>
    <lineage>
        <taxon>Viruses</taxon>
        <taxon>Duplodnaviria</taxon>
        <taxon>Heunggongvirae</taxon>
        <taxon>Uroviricota</taxon>
        <taxon>Caudoviricetes</taxon>
    </lineage>
</organism>